<dbReference type="OrthoDB" id="10309409at2759"/>
<sequence length="153" mass="16657">MKSTLAITTTLLATLASQAAASFRIGYQGGKGDFQTIVFLNLYGDPDLELWEYETPEDSDGKVLIRNEQRGTYILCGASWGECYAAEQGTLFHQPTQLAEIGGRTYYQILADGSDVDSPDDQTFALQGGNTLTLASADPNNSQQFLSIEEVDE</sequence>
<organism evidence="2 3">
    <name type="scientific">Aspergillus eucalypticola (strain CBS 122712 / IBT 29274)</name>
    <dbReference type="NCBI Taxonomy" id="1448314"/>
    <lineage>
        <taxon>Eukaryota</taxon>
        <taxon>Fungi</taxon>
        <taxon>Dikarya</taxon>
        <taxon>Ascomycota</taxon>
        <taxon>Pezizomycotina</taxon>
        <taxon>Eurotiomycetes</taxon>
        <taxon>Eurotiomycetidae</taxon>
        <taxon>Eurotiales</taxon>
        <taxon>Aspergillaceae</taxon>
        <taxon>Aspergillus</taxon>
        <taxon>Aspergillus subgen. Circumdati</taxon>
    </lineage>
</organism>
<evidence type="ECO:0000256" key="1">
    <source>
        <dbReference type="SAM" id="SignalP"/>
    </source>
</evidence>
<feature type="chain" id="PRO_5016372112" description="Ricin B lectin domain-containing protein" evidence="1">
    <location>
        <begin position="22"/>
        <end position="153"/>
    </location>
</feature>
<evidence type="ECO:0000313" key="2">
    <source>
        <dbReference type="EMBL" id="PWY67022.1"/>
    </source>
</evidence>
<evidence type="ECO:0008006" key="4">
    <source>
        <dbReference type="Google" id="ProtNLM"/>
    </source>
</evidence>
<dbReference type="VEuPathDB" id="FungiDB:BO83DRAFT_391494"/>
<reference evidence="2" key="1">
    <citation type="submission" date="2016-12" db="EMBL/GenBank/DDBJ databases">
        <title>The genomes of Aspergillus section Nigri reveals drivers in fungal speciation.</title>
        <authorList>
            <consortium name="DOE Joint Genome Institute"/>
            <person name="Vesth T.C."/>
            <person name="Nybo J."/>
            <person name="Theobald S."/>
            <person name="Brandl J."/>
            <person name="Frisvad J.C."/>
            <person name="Nielsen K.F."/>
            <person name="Lyhne E.K."/>
            <person name="Kogle M.E."/>
            <person name="Kuo A."/>
            <person name="Riley R."/>
            <person name="Clum A."/>
            <person name="Nolan M."/>
            <person name="Lipzen A."/>
            <person name="Salamov A."/>
            <person name="Henrissat B."/>
            <person name="Wiebenga A."/>
            <person name="De vries R.P."/>
            <person name="Grigoriev I.V."/>
            <person name="Mortensen U.H."/>
            <person name="Andersen M.R."/>
            <person name="Baker S.E."/>
        </authorList>
    </citation>
    <scope>NUCLEOTIDE SEQUENCE</scope>
    <source>
        <strain evidence="2">CBS 122712</strain>
    </source>
</reference>
<dbReference type="EMBL" id="MSFU01000023">
    <property type="protein sequence ID" value="PWY67022.1"/>
    <property type="molecule type" value="Genomic_DNA"/>
</dbReference>
<gene>
    <name evidence="2" type="ORF">BO83DRAFT_391494</name>
</gene>
<dbReference type="GeneID" id="37054866"/>
<feature type="signal peptide" evidence="1">
    <location>
        <begin position="1"/>
        <end position="21"/>
    </location>
</feature>
<proteinExistence type="predicted"/>
<dbReference type="AlphaFoldDB" id="A0A317V2K5"/>
<evidence type="ECO:0000313" key="3">
    <source>
        <dbReference type="Proteomes" id="UP000246171"/>
    </source>
</evidence>
<accession>A0A317V2K5</accession>
<dbReference type="Proteomes" id="UP000246171">
    <property type="component" value="Unassembled WGS sequence"/>
</dbReference>
<keyword evidence="1" id="KW-0732">Signal</keyword>
<name>A0A317V2K5_ASPEC</name>
<comment type="caution">
    <text evidence="2">The sequence shown here is derived from an EMBL/GenBank/DDBJ whole genome shotgun (WGS) entry which is preliminary data.</text>
</comment>
<protein>
    <recommendedName>
        <fullName evidence="4">Ricin B lectin domain-containing protein</fullName>
    </recommendedName>
</protein>
<dbReference type="RefSeq" id="XP_025385330.1">
    <property type="nucleotide sequence ID" value="XM_025532904.1"/>
</dbReference>
<keyword evidence="3" id="KW-1185">Reference proteome</keyword>